<accession>K8ERB0</accession>
<reference evidence="2 3" key="1">
    <citation type="submission" date="2011-10" db="EMBL/GenBank/DDBJ databases">
        <authorList>
            <person name="Genoscope - CEA"/>
        </authorList>
    </citation>
    <scope>NUCLEOTIDE SEQUENCE [LARGE SCALE GENOMIC DNA]</scope>
    <source>
        <strain evidence="2 3">RCC 1105</strain>
    </source>
</reference>
<evidence type="ECO:0000313" key="2">
    <source>
        <dbReference type="EMBL" id="CCO14915.1"/>
    </source>
</evidence>
<dbReference type="PANTHER" id="PTHR35732">
    <property type="entry name" value="OS10G0545100 PROTEIN"/>
    <property type="match status" value="1"/>
</dbReference>
<dbReference type="eggNOG" id="ENOG502RXJ6">
    <property type="taxonomic scope" value="Eukaryota"/>
</dbReference>
<dbReference type="OrthoDB" id="2018221at2759"/>
<dbReference type="Pfam" id="PF12646">
    <property type="entry name" value="DUF3783"/>
    <property type="match status" value="1"/>
</dbReference>
<dbReference type="GeneID" id="19017502"/>
<proteinExistence type="predicted"/>
<dbReference type="RefSeq" id="XP_007514675.1">
    <property type="nucleotide sequence ID" value="XM_007514613.1"/>
</dbReference>
<keyword evidence="3" id="KW-1185">Reference proteome</keyword>
<evidence type="ECO:0000256" key="1">
    <source>
        <dbReference type="SAM" id="MobiDB-lite"/>
    </source>
</evidence>
<evidence type="ECO:0000313" key="3">
    <source>
        <dbReference type="Proteomes" id="UP000198341"/>
    </source>
</evidence>
<dbReference type="AlphaFoldDB" id="K8ERB0"/>
<name>K8ERB0_9CHLO</name>
<dbReference type="KEGG" id="bpg:Bathy02g03890"/>
<protein>
    <submittedName>
        <fullName evidence="2">Uncharacterized protein</fullName>
    </submittedName>
</protein>
<gene>
    <name evidence="2" type="ORF">Bathy02g03890</name>
</gene>
<dbReference type="EMBL" id="FO082277">
    <property type="protein sequence ID" value="CCO14915.1"/>
    <property type="molecule type" value="Genomic_DNA"/>
</dbReference>
<feature type="region of interest" description="Disordered" evidence="1">
    <location>
        <begin position="192"/>
        <end position="211"/>
    </location>
</feature>
<dbReference type="Proteomes" id="UP000198341">
    <property type="component" value="Chromosome 2"/>
</dbReference>
<organism evidence="2 3">
    <name type="scientific">Bathycoccus prasinos</name>
    <dbReference type="NCBI Taxonomy" id="41875"/>
    <lineage>
        <taxon>Eukaryota</taxon>
        <taxon>Viridiplantae</taxon>
        <taxon>Chlorophyta</taxon>
        <taxon>Mamiellophyceae</taxon>
        <taxon>Mamiellales</taxon>
        <taxon>Bathycoccaceae</taxon>
        <taxon>Bathycoccus</taxon>
    </lineage>
</organism>
<dbReference type="PANTHER" id="PTHR35732:SF1">
    <property type="entry name" value="OS10G0545100 PROTEIN"/>
    <property type="match status" value="1"/>
</dbReference>
<dbReference type="InterPro" id="IPR016621">
    <property type="entry name" value="UCP014543"/>
</dbReference>
<sequence>MSSRSSAVASTSFATSLRCSKAKTRRRAVVNNIGSFVGANDGRRRPLSAVESSSSSDEKFVPIDYESQNSPGETANGRFGPDAILLIGFTPTERTTVREMLNDMGADFIDLITCTKEMYETMSLRECMGVTQREEDEKVFSVAGVQTKIVIMSGMIGAEVASVVDAFYESQFKDNAPAFACAVPNSWEKPIKQTAEEISGDHAEATKQRSA</sequence>